<reference evidence="2" key="2">
    <citation type="submission" date="2021-01" db="EMBL/GenBank/DDBJ databases">
        <authorList>
            <person name="Schikora-Tamarit M.A."/>
        </authorList>
    </citation>
    <scope>NUCLEOTIDE SEQUENCE</scope>
    <source>
        <strain evidence="2">CBS2887</strain>
    </source>
</reference>
<dbReference type="Proteomes" id="UP000774326">
    <property type="component" value="Unassembled WGS sequence"/>
</dbReference>
<reference evidence="2" key="1">
    <citation type="journal article" date="2021" name="Open Biol.">
        <title>Shared evolutionary footprints suggest mitochondrial oxidative damage underlies multiple complex I losses in fungi.</title>
        <authorList>
            <person name="Schikora-Tamarit M.A."/>
            <person name="Marcet-Houben M."/>
            <person name="Nosek J."/>
            <person name="Gabaldon T."/>
        </authorList>
    </citation>
    <scope>NUCLEOTIDE SEQUENCE</scope>
    <source>
        <strain evidence="2">CBS2887</strain>
    </source>
</reference>
<sequence>MIENNNPPLSKALGRNKIPVPMNAFNIMKKALAVEVVPLASYLVGIAETPAPPAPFNKAVRSVGTTYRALSSESSLLSKAKSSSKSSPAKCP</sequence>
<organism evidence="2 3">
    <name type="scientific">Wickerhamomyces pijperi</name>
    <name type="common">Yeast</name>
    <name type="synonym">Pichia pijperi</name>
    <dbReference type="NCBI Taxonomy" id="599730"/>
    <lineage>
        <taxon>Eukaryota</taxon>
        <taxon>Fungi</taxon>
        <taxon>Dikarya</taxon>
        <taxon>Ascomycota</taxon>
        <taxon>Saccharomycotina</taxon>
        <taxon>Saccharomycetes</taxon>
        <taxon>Phaffomycetales</taxon>
        <taxon>Wickerhamomycetaceae</taxon>
        <taxon>Wickerhamomyces</taxon>
    </lineage>
</organism>
<evidence type="ECO:0000313" key="2">
    <source>
        <dbReference type="EMBL" id="KAH3681721.1"/>
    </source>
</evidence>
<name>A0A9P8TK23_WICPI</name>
<keyword evidence="3" id="KW-1185">Reference proteome</keyword>
<accession>A0A9P8TK23</accession>
<comment type="caution">
    <text evidence="2">The sequence shown here is derived from an EMBL/GenBank/DDBJ whole genome shotgun (WGS) entry which is preliminary data.</text>
</comment>
<proteinExistence type="predicted"/>
<feature type="region of interest" description="Disordered" evidence="1">
    <location>
        <begin position="71"/>
        <end position="92"/>
    </location>
</feature>
<gene>
    <name evidence="2" type="ORF">WICPIJ_007323</name>
</gene>
<dbReference type="EMBL" id="JAEUBG010004298">
    <property type="protein sequence ID" value="KAH3681721.1"/>
    <property type="molecule type" value="Genomic_DNA"/>
</dbReference>
<protein>
    <submittedName>
        <fullName evidence="2">Uncharacterized protein</fullName>
    </submittedName>
</protein>
<evidence type="ECO:0000313" key="3">
    <source>
        <dbReference type="Proteomes" id="UP000774326"/>
    </source>
</evidence>
<dbReference type="AlphaFoldDB" id="A0A9P8TK23"/>
<evidence type="ECO:0000256" key="1">
    <source>
        <dbReference type="SAM" id="MobiDB-lite"/>
    </source>
</evidence>